<reference evidence="2 3" key="1">
    <citation type="submission" date="2010-05" db="EMBL/GenBank/DDBJ databases">
        <title>The Genome Sequence of Thecamonas trahens ATCC 50062.</title>
        <authorList>
            <consortium name="The Broad Institute Genome Sequencing Platform"/>
            <person name="Russ C."/>
            <person name="Cuomo C."/>
            <person name="Shea T."/>
            <person name="Young S.K."/>
            <person name="Zeng Q."/>
            <person name="Koehrsen M."/>
            <person name="Haas B."/>
            <person name="Borodovsky M."/>
            <person name="Guigo R."/>
            <person name="Alvarado L."/>
            <person name="Berlin A."/>
            <person name="Bochicchio J."/>
            <person name="Borenstein D."/>
            <person name="Chapman S."/>
            <person name="Chen Z."/>
            <person name="Freedman E."/>
            <person name="Gellesch M."/>
            <person name="Goldberg J."/>
            <person name="Griggs A."/>
            <person name="Gujja S."/>
            <person name="Heilman E."/>
            <person name="Heiman D."/>
            <person name="Hepburn T."/>
            <person name="Howarth C."/>
            <person name="Jen D."/>
            <person name="Larson L."/>
            <person name="Mehta T."/>
            <person name="Park D."/>
            <person name="Pearson M."/>
            <person name="Roberts A."/>
            <person name="Saif S."/>
            <person name="Shenoy N."/>
            <person name="Sisk P."/>
            <person name="Stolte C."/>
            <person name="Sykes S."/>
            <person name="Thomson T."/>
            <person name="Walk T."/>
            <person name="White J."/>
            <person name="Yandava C."/>
            <person name="Burger G."/>
            <person name="Gray M.W."/>
            <person name="Holland P.W.H."/>
            <person name="King N."/>
            <person name="Lang F.B.F."/>
            <person name="Roger A.J."/>
            <person name="Ruiz-Trillo I."/>
            <person name="Lander E."/>
            <person name="Nusbaum C."/>
        </authorList>
    </citation>
    <scope>NUCLEOTIDE SEQUENCE [LARGE SCALE GENOMIC DNA]</scope>
    <source>
        <strain evidence="2 3">ATCC 50062</strain>
    </source>
</reference>
<organism evidence="2 3">
    <name type="scientific">Thecamonas trahens ATCC 50062</name>
    <dbReference type="NCBI Taxonomy" id="461836"/>
    <lineage>
        <taxon>Eukaryota</taxon>
        <taxon>Apusozoa</taxon>
        <taxon>Apusomonadida</taxon>
        <taxon>Apusomonadidae</taxon>
        <taxon>Thecamonas</taxon>
    </lineage>
</organism>
<feature type="compositionally biased region" description="Low complexity" evidence="1">
    <location>
        <begin position="1"/>
        <end position="14"/>
    </location>
</feature>
<dbReference type="Proteomes" id="UP000054408">
    <property type="component" value="Unassembled WGS sequence"/>
</dbReference>
<feature type="compositionally biased region" description="Acidic residues" evidence="1">
    <location>
        <begin position="149"/>
        <end position="165"/>
    </location>
</feature>
<dbReference type="AlphaFoldDB" id="A0A0L0DF45"/>
<proteinExistence type="predicted"/>
<accession>A0A0L0DF45</accession>
<feature type="region of interest" description="Disordered" evidence="1">
    <location>
        <begin position="1"/>
        <end position="36"/>
    </location>
</feature>
<evidence type="ECO:0000256" key="1">
    <source>
        <dbReference type="SAM" id="MobiDB-lite"/>
    </source>
</evidence>
<dbReference type="GeneID" id="25565834"/>
<dbReference type="RefSeq" id="XP_013756799.1">
    <property type="nucleotide sequence ID" value="XM_013901345.1"/>
</dbReference>
<evidence type="ECO:0000313" key="2">
    <source>
        <dbReference type="EMBL" id="KNC50845.1"/>
    </source>
</evidence>
<feature type="region of interest" description="Disordered" evidence="1">
    <location>
        <begin position="137"/>
        <end position="168"/>
    </location>
</feature>
<name>A0A0L0DF45_THETB</name>
<protein>
    <submittedName>
        <fullName evidence="2">Uncharacterized protein</fullName>
    </submittedName>
</protein>
<gene>
    <name evidence="2" type="ORF">AMSG_06749</name>
</gene>
<keyword evidence="3" id="KW-1185">Reference proteome</keyword>
<evidence type="ECO:0000313" key="3">
    <source>
        <dbReference type="Proteomes" id="UP000054408"/>
    </source>
</evidence>
<dbReference type="EMBL" id="GL349462">
    <property type="protein sequence ID" value="KNC50845.1"/>
    <property type="molecule type" value="Genomic_DNA"/>
</dbReference>
<sequence length="284" mass="29608">MVTTTDTESEGTVTAPATPTGDNDAGGEAPSMQTMQSMDDLGPHVAVLEAADAGAMAAALFATSGLPRAVLAAIWRASCEGRPMGRDFDASRLRRALQLVALAQADESVAPELLESEAVNDLLRPLEDRQPVFDHKPAAEAAASSEHELSEDDDDVDANADADPDPDARAVADTDVAAAATADAAGASPGDFYPQAGDRAGEFEGLDATLARANAWLASNVGLLQFVSIQTILLPENYLPPAADSINVLRDIATAGSILIYPSQSAGYLIKTFQVVRVWYQIAA</sequence>